<reference evidence="3 4" key="1">
    <citation type="submission" date="2020-03" db="EMBL/GenBank/DDBJ databases">
        <title>Draft Genome Sequence of Cudoniella acicularis.</title>
        <authorList>
            <person name="Buettner E."/>
            <person name="Kellner H."/>
        </authorList>
    </citation>
    <scope>NUCLEOTIDE SEQUENCE [LARGE SCALE GENOMIC DNA]</scope>
    <source>
        <strain evidence="3 4">DSM 108380</strain>
    </source>
</reference>
<gene>
    <name evidence="3" type="ORF">G7Y89_g10619</name>
</gene>
<sequence>MRARKTSGHAKNQVCMFAIPARDHITAAFNDGKQELIDAKVLKAPRHALTLPSLFVRPGYARGIKLPAIEIDSTTTTISYTVLATQGPTYTRMNGNGMRLPKSEVGPHDFNALIFQPSDRFCGHIIQAVVSAKTGSPASKYISTPPIEHDFGSPSTYTQARAWINSCIDSHMECPRRDAKFQMPLRIVDVGASESQTIRLHHSDGECVDYVALSYCWGSRQAIVLTEKTITDWATLGFALSVLPQTVQDAITVTRNLGLRFIWVDSLCIMQDSDQDKRNEIGKMQAIYRNAYVTVVVACAADCHQGFITPQVSEKTVLPFSVPFRLADGQLDSIIIEPYFEYCPSGQEINARAWTLQERLISPRVLVFTNHPNQLYWDCQSLIDSHGGMKPTRRGWRSHAHAIGRLHPAIYNASGHSADSSFADYDLANIRLEWRSIVEDYAFREISNDSDRLHAISSLAYLFAKVLPSDFYAAGLWLDKADGYLDFVQMLQWRPLNNIGKETLYYQHYTAPSWSWASVYARLTWNEPPLKPICSVLGCEMKLVSQELPYGELKVGSSLHISGPLAEADLVAAERDWHCEGYNLIFNGNIGIYEKGEKIDGSLDHQKIFVQTLQDNDLVKLWLFGLTESKGLILEVADNEKEMKFRRVGYFNAPHQDIDNGFATPPSNEELARSREHVVLDEIELGESILQHDQQGQAPYEPYLNWEVSSVLNKATRIVKGKEDGFECGRGDGTNFDAPPFTDILYSPDTPMPNSASSRGAPTIRHHRIDRQSGRIRKPTQATTRPKGVILQVEQGKEAIPKVVFRAAINNLTS</sequence>
<dbReference type="Proteomes" id="UP000566819">
    <property type="component" value="Unassembled WGS sequence"/>
</dbReference>
<dbReference type="PANTHER" id="PTHR33112:SF16">
    <property type="entry name" value="HETEROKARYON INCOMPATIBILITY DOMAIN-CONTAINING PROTEIN"/>
    <property type="match status" value="1"/>
</dbReference>
<keyword evidence="4" id="KW-1185">Reference proteome</keyword>
<feature type="domain" description="Heterokaryon incompatibility" evidence="2">
    <location>
        <begin position="210"/>
        <end position="358"/>
    </location>
</feature>
<protein>
    <recommendedName>
        <fullName evidence="2">Heterokaryon incompatibility domain-containing protein</fullName>
    </recommendedName>
</protein>
<dbReference type="PANTHER" id="PTHR33112">
    <property type="entry name" value="DOMAIN PROTEIN, PUTATIVE-RELATED"/>
    <property type="match status" value="1"/>
</dbReference>
<dbReference type="OrthoDB" id="8300194at2759"/>
<proteinExistence type="predicted"/>
<dbReference type="EMBL" id="JAAMPI010000953">
    <property type="protein sequence ID" value="KAF4627532.1"/>
    <property type="molecule type" value="Genomic_DNA"/>
</dbReference>
<dbReference type="InterPro" id="IPR010730">
    <property type="entry name" value="HET"/>
</dbReference>
<evidence type="ECO:0000313" key="4">
    <source>
        <dbReference type="Proteomes" id="UP000566819"/>
    </source>
</evidence>
<feature type="compositionally biased region" description="Basic residues" evidence="1">
    <location>
        <begin position="764"/>
        <end position="778"/>
    </location>
</feature>
<evidence type="ECO:0000256" key="1">
    <source>
        <dbReference type="SAM" id="MobiDB-lite"/>
    </source>
</evidence>
<evidence type="ECO:0000313" key="3">
    <source>
        <dbReference type="EMBL" id="KAF4627532.1"/>
    </source>
</evidence>
<organism evidence="3 4">
    <name type="scientific">Cudoniella acicularis</name>
    <dbReference type="NCBI Taxonomy" id="354080"/>
    <lineage>
        <taxon>Eukaryota</taxon>
        <taxon>Fungi</taxon>
        <taxon>Dikarya</taxon>
        <taxon>Ascomycota</taxon>
        <taxon>Pezizomycotina</taxon>
        <taxon>Leotiomycetes</taxon>
        <taxon>Helotiales</taxon>
        <taxon>Tricladiaceae</taxon>
        <taxon>Cudoniella</taxon>
    </lineage>
</organism>
<name>A0A8H4RG30_9HELO</name>
<dbReference type="Pfam" id="PF06985">
    <property type="entry name" value="HET"/>
    <property type="match status" value="1"/>
</dbReference>
<accession>A0A8H4RG30</accession>
<evidence type="ECO:0000259" key="2">
    <source>
        <dbReference type="Pfam" id="PF06985"/>
    </source>
</evidence>
<feature type="region of interest" description="Disordered" evidence="1">
    <location>
        <begin position="752"/>
        <end position="785"/>
    </location>
</feature>
<dbReference type="AlphaFoldDB" id="A0A8H4RG30"/>
<comment type="caution">
    <text evidence="3">The sequence shown here is derived from an EMBL/GenBank/DDBJ whole genome shotgun (WGS) entry which is preliminary data.</text>
</comment>